<keyword evidence="3" id="KW-1185">Reference proteome</keyword>
<accession>A0AAD8D5M3</accession>
<dbReference type="EMBL" id="JAGXEW010000016">
    <property type="protein sequence ID" value="KAK1162637.1"/>
    <property type="molecule type" value="Genomic_DNA"/>
</dbReference>
<proteinExistence type="predicted"/>
<feature type="region of interest" description="Disordered" evidence="1">
    <location>
        <begin position="80"/>
        <end position="104"/>
    </location>
</feature>
<reference evidence="2" key="1">
    <citation type="submission" date="2022-02" db="EMBL/GenBank/DDBJ databases">
        <title>Atlantic sturgeon de novo genome assembly.</title>
        <authorList>
            <person name="Stock M."/>
            <person name="Klopp C."/>
            <person name="Guiguen Y."/>
            <person name="Cabau C."/>
            <person name="Parinello H."/>
            <person name="Santidrian Yebra-Pimentel E."/>
            <person name="Kuhl H."/>
            <person name="Dirks R.P."/>
            <person name="Guessner J."/>
            <person name="Wuertz S."/>
            <person name="Du K."/>
            <person name="Schartl M."/>
        </authorList>
    </citation>
    <scope>NUCLEOTIDE SEQUENCE</scope>
    <source>
        <strain evidence="2">STURGEONOMICS-FGT-2020</strain>
        <tissue evidence="2">Whole blood</tissue>
    </source>
</reference>
<name>A0AAD8D5M3_ACIOX</name>
<gene>
    <name evidence="2" type="ORF">AOXY_G17534</name>
</gene>
<evidence type="ECO:0000313" key="2">
    <source>
        <dbReference type="EMBL" id="KAK1162637.1"/>
    </source>
</evidence>
<feature type="compositionally biased region" description="Basic residues" evidence="1">
    <location>
        <begin position="89"/>
        <end position="99"/>
    </location>
</feature>
<dbReference type="AlphaFoldDB" id="A0AAD8D5M3"/>
<evidence type="ECO:0000313" key="3">
    <source>
        <dbReference type="Proteomes" id="UP001230051"/>
    </source>
</evidence>
<dbReference type="Proteomes" id="UP001230051">
    <property type="component" value="Unassembled WGS sequence"/>
</dbReference>
<organism evidence="2 3">
    <name type="scientific">Acipenser oxyrinchus oxyrinchus</name>
    <dbReference type="NCBI Taxonomy" id="40147"/>
    <lineage>
        <taxon>Eukaryota</taxon>
        <taxon>Metazoa</taxon>
        <taxon>Chordata</taxon>
        <taxon>Craniata</taxon>
        <taxon>Vertebrata</taxon>
        <taxon>Euteleostomi</taxon>
        <taxon>Actinopterygii</taxon>
        <taxon>Chondrostei</taxon>
        <taxon>Acipenseriformes</taxon>
        <taxon>Acipenseridae</taxon>
        <taxon>Acipenser</taxon>
    </lineage>
</organism>
<comment type="caution">
    <text evidence="2">The sequence shown here is derived from an EMBL/GenBank/DDBJ whole genome shotgun (WGS) entry which is preliminary data.</text>
</comment>
<protein>
    <submittedName>
        <fullName evidence="2">PiggyBac transposable element-derived protein 4-like isoform X1</fullName>
    </submittedName>
</protein>
<sequence>MLFEESESDNSDNLLSSDKEEAVFQGIDASIRPHVRPAPCLCETQRRKELSLRGMCRRHLLQTSPAPDFTYTSITAEGRDKEENCTAPTKRRFSPRHTRGPQLDAMKSYSHSDFQDTVQKLCDSTNKQGQKQEFFGTCTSVTKMKKVRGRGITPDNNALCKLHLNGLTVSCKAMYHPNQHIQ</sequence>
<evidence type="ECO:0000256" key="1">
    <source>
        <dbReference type="SAM" id="MobiDB-lite"/>
    </source>
</evidence>